<evidence type="ECO:0000313" key="3">
    <source>
        <dbReference type="Proteomes" id="UP000035489"/>
    </source>
</evidence>
<dbReference type="InterPro" id="IPR001810">
    <property type="entry name" value="F-box_dom"/>
</dbReference>
<dbReference type="EMBL" id="LCYG01000016">
    <property type="protein sequence ID" value="KLK93933.1"/>
    <property type="molecule type" value="Genomic_DNA"/>
</dbReference>
<sequence>MSRQKAEFAFDLHTGLSAVQVPEFDEIQTIGMCAVLSVHIKGMPPIDYEVLRKVSEYFMAIPSVALKSVLEILADLELVTLITSGKRIETVIPNIPAFDDVYASIGEYIASECSFNEHEQAIILILDALSKAPANQDSLRNSLGVDKELFNRCVVLGNESGIVSSHLARGRPILISPFYFADNLDSLADLAASAGATAIQNALKKISNNQGWPLSIIEKTGEIGGTKVPPAELELIQKLSEEGVMKPPKIQFGSKSEAFVFTPKPGNVRLNGANREIYERAMALISAVRKGQLLADAYRIRSPLAILEALRSRGYLGANSEAKEQYQNLVIMRVAYLSEISPGRWQLHLHRTDENNAAITLAIELLRTGQIANLEVDREARIALTKDESYVQSLISASEMRKKPRALKSEQAVHEFEQLLLKLEA</sequence>
<reference evidence="2 3" key="1">
    <citation type="submission" date="2015-05" db="EMBL/GenBank/DDBJ databases">
        <title>Draft genome sequence of Microvirga vignae strain BR3299, a novel nitrogen fixing bacteria isolated from Brazil semi-aired region.</title>
        <authorList>
            <person name="Zilli J.E."/>
            <person name="Passos S.R."/>
            <person name="Leite J."/>
            <person name="Baldani J.I."/>
            <person name="Xavier G.R."/>
            <person name="Rumjaneck N.G."/>
            <person name="Simoes-Araujo J.L."/>
        </authorList>
    </citation>
    <scope>NUCLEOTIDE SEQUENCE [LARGE SCALE GENOMIC DNA]</scope>
    <source>
        <strain evidence="2 3">BR3299</strain>
    </source>
</reference>
<proteinExistence type="predicted"/>
<feature type="domain" description="F-box" evidence="1">
    <location>
        <begin position="55"/>
        <end position="105"/>
    </location>
</feature>
<evidence type="ECO:0000259" key="1">
    <source>
        <dbReference type="PROSITE" id="PS50181"/>
    </source>
</evidence>
<name>A0A0H1RFF4_9HYPH</name>
<comment type="caution">
    <text evidence="2">The sequence shown here is derived from an EMBL/GenBank/DDBJ whole genome shotgun (WGS) entry which is preliminary data.</text>
</comment>
<dbReference type="PATRIC" id="fig|1225564.3.peg.1561"/>
<evidence type="ECO:0000313" key="2">
    <source>
        <dbReference type="EMBL" id="KLK93933.1"/>
    </source>
</evidence>
<keyword evidence="3" id="KW-1185">Reference proteome</keyword>
<protein>
    <recommendedName>
        <fullName evidence="1">F-box domain-containing protein</fullName>
    </recommendedName>
</protein>
<accession>A0A0H1RFF4</accession>
<dbReference type="RefSeq" id="WP_047187977.1">
    <property type="nucleotide sequence ID" value="NZ_LCYG01000016.1"/>
</dbReference>
<dbReference type="AlphaFoldDB" id="A0A0H1RFF4"/>
<gene>
    <name evidence="2" type="ORF">AA309_05480</name>
</gene>
<dbReference type="OrthoDB" id="7783360at2"/>
<dbReference type="Proteomes" id="UP000035489">
    <property type="component" value="Unassembled WGS sequence"/>
</dbReference>
<dbReference type="PROSITE" id="PS50181">
    <property type="entry name" value="FBOX"/>
    <property type="match status" value="1"/>
</dbReference>
<dbReference type="STRING" id="1225564.AA309_05480"/>
<organism evidence="2 3">
    <name type="scientific">Microvirga vignae</name>
    <dbReference type="NCBI Taxonomy" id="1225564"/>
    <lineage>
        <taxon>Bacteria</taxon>
        <taxon>Pseudomonadati</taxon>
        <taxon>Pseudomonadota</taxon>
        <taxon>Alphaproteobacteria</taxon>
        <taxon>Hyphomicrobiales</taxon>
        <taxon>Methylobacteriaceae</taxon>
        <taxon>Microvirga</taxon>
    </lineage>
</organism>